<gene>
    <name evidence="2" type="ORF">ROZALSC1DRAFT_26075</name>
</gene>
<evidence type="ECO:0000313" key="3">
    <source>
        <dbReference type="Proteomes" id="UP000281549"/>
    </source>
</evidence>
<accession>A0A4P9Y9B2</accession>
<evidence type="ECO:0008006" key="4">
    <source>
        <dbReference type="Google" id="ProtNLM"/>
    </source>
</evidence>
<protein>
    <recommendedName>
        <fullName evidence="4">Retrotransposon gag domain-containing protein</fullName>
    </recommendedName>
</protein>
<evidence type="ECO:0000256" key="1">
    <source>
        <dbReference type="SAM" id="SignalP"/>
    </source>
</evidence>
<evidence type="ECO:0000313" key="2">
    <source>
        <dbReference type="EMBL" id="RKP15766.1"/>
    </source>
</evidence>
<feature type="chain" id="PRO_5020956574" description="Retrotransposon gag domain-containing protein" evidence="1">
    <location>
        <begin position="23"/>
        <end position="204"/>
    </location>
</feature>
<feature type="non-terminal residue" evidence="2">
    <location>
        <position position="1"/>
    </location>
</feature>
<proteinExistence type="predicted"/>
<organism evidence="2 3">
    <name type="scientific">Rozella allomycis (strain CSF55)</name>
    <dbReference type="NCBI Taxonomy" id="988480"/>
    <lineage>
        <taxon>Eukaryota</taxon>
        <taxon>Fungi</taxon>
        <taxon>Fungi incertae sedis</taxon>
        <taxon>Cryptomycota</taxon>
        <taxon>Cryptomycota incertae sedis</taxon>
        <taxon>Rozella</taxon>
    </lineage>
</organism>
<dbReference type="EMBL" id="ML007779">
    <property type="protein sequence ID" value="RKP15766.1"/>
    <property type="molecule type" value="Genomic_DNA"/>
</dbReference>
<keyword evidence="1" id="KW-0732">Signal</keyword>
<sequence>NFRIAKSLIALVILTRVPFSLEVPVQQVPTAVADKEPLEPIADDAMETDSLDEIDYDEDVGDITPKIATQKCLRAFGLHWGVISAVHKLYPKMYLKPSDLNNIEEYLQRFRRIFKDINLNTEQTKQLLRLFSYNNESVAQWFVELHKLILDAIFKGYVFFSLLSSSTQKHRMKFETPRPLAKYGKAAFHAHKLINFDVCGAEGL</sequence>
<feature type="signal peptide" evidence="1">
    <location>
        <begin position="1"/>
        <end position="22"/>
    </location>
</feature>
<reference evidence="3" key="1">
    <citation type="journal article" date="2018" name="Nat. Microbiol.">
        <title>Leveraging single-cell genomics to expand the fungal tree of life.</title>
        <authorList>
            <person name="Ahrendt S.R."/>
            <person name="Quandt C.A."/>
            <person name="Ciobanu D."/>
            <person name="Clum A."/>
            <person name="Salamov A."/>
            <person name="Andreopoulos B."/>
            <person name="Cheng J.F."/>
            <person name="Woyke T."/>
            <person name="Pelin A."/>
            <person name="Henrissat B."/>
            <person name="Reynolds N.K."/>
            <person name="Benny G.L."/>
            <person name="Smith M.E."/>
            <person name="James T.Y."/>
            <person name="Grigoriev I.V."/>
        </authorList>
    </citation>
    <scope>NUCLEOTIDE SEQUENCE [LARGE SCALE GENOMIC DNA]</scope>
    <source>
        <strain evidence="3">CSF55</strain>
    </source>
</reference>
<name>A0A4P9Y9B2_ROZAC</name>
<dbReference type="Proteomes" id="UP000281549">
    <property type="component" value="Unassembled WGS sequence"/>
</dbReference>
<dbReference type="AlphaFoldDB" id="A0A4P9Y9B2"/>